<dbReference type="STRING" id="40148.A0A0E0BBC3"/>
<dbReference type="Proteomes" id="UP000026961">
    <property type="component" value="Chromosome 10"/>
</dbReference>
<evidence type="ECO:0000256" key="1">
    <source>
        <dbReference type="SAM" id="MobiDB-lite"/>
    </source>
</evidence>
<keyword evidence="3" id="KW-1185">Reference proteome</keyword>
<evidence type="ECO:0000313" key="3">
    <source>
        <dbReference type="Proteomes" id="UP000026961"/>
    </source>
</evidence>
<proteinExistence type="predicted"/>
<name>A0A0E0BBC3_9ORYZ</name>
<reference evidence="2" key="2">
    <citation type="submission" date="2018-05" db="EMBL/GenBank/DDBJ databases">
        <title>OgluRS3 (Oryza glumaepatula Reference Sequence Version 3).</title>
        <authorList>
            <person name="Zhang J."/>
            <person name="Kudrna D."/>
            <person name="Lee S."/>
            <person name="Talag J."/>
            <person name="Welchert J."/>
            <person name="Wing R.A."/>
        </authorList>
    </citation>
    <scope>NUCLEOTIDE SEQUENCE [LARGE SCALE GENOMIC DNA]</scope>
</reference>
<dbReference type="HOGENOM" id="CLU_1201440_0_0_1"/>
<accession>A0A0E0BBC3</accession>
<evidence type="ECO:0000313" key="2">
    <source>
        <dbReference type="EnsemblPlants" id="OGLUM10G12100.1"/>
    </source>
</evidence>
<protein>
    <submittedName>
        <fullName evidence="2">Uncharacterized protein</fullName>
    </submittedName>
</protein>
<reference evidence="2" key="1">
    <citation type="submission" date="2015-04" db="UniProtKB">
        <authorList>
            <consortium name="EnsemblPlants"/>
        </authorList>
    </citation>
    <scope>IDENTIFICATION</scope>
</reference>
<organism evidence="2">
    <name type="scientific">Oryza glumipatula</name>
    <dbReference type="NCBI Taxonomy" id="40148"/>
    <lineage>
        <taxon>Eukaryota</taxon>
        <taxon>Viridiplantae</taxon>
        <taxon>Streptophyta</taxon>
        <taxon>Embryophyta</taxon>
        <taxon>Tracheophyta</taxon>
        <taxon>Spermatophyta</taxon>
        <taxon>Magnoliopsida</taxon>
        <taxon>Liliopsida</taxon>
        <taxon>Poales</taxon>
        <taxon>Poaceae</taxon>
        <taxon>BOP clade</taxon>
        <taxon>Oryzoideae</taxon>
        <taxon>Oryzeae</taxon>
        <taxon>Oryzinae</taxon>
        <taxon>Oryza</taxon>
    </lineage>
</organism>
<sequence length="231" mass="25154">MRRGEGGGRRCRPVVVRLDLAGRPVLVLNFAVPARFFWRKGKTVPARSHASLFLALVFDVVGRAVVGLSLPAPRLDLAGRAVLRLRPRLMRPATAAVAPLLRSPPAALPAVKPQVVVERVVASPLNKVPCASSPHSGGGGAEGSRDFLIANPKRRARAAIGGRSLRSRRRRPRLWWEDGSFLNLHKTGRARLDFSPPPPSPLPAKAAIRKFKSRQGRSRPAPMLQMMLPTL</sequence>
<feature type="region of interest" description="Disordered" evidence="1">
    <location>
        <begin position="212"/>
        <end position="231"/>
    </location>
</feature>
<dbReference type="EnsemblPlants" id="OGLUM10G12100.1">
    <property type="protein sequence ID" value="OGLUM10G12100.1"/>
    <property type="gene ID" value="OGLUM10G12100"/>
</dbReference>
<dbReference type="AlphaFoldDB" id="A0A0E0BBC3"/>
<dbReference type="Gramene" id="OGLUM10G12100.1">
    <property type="protein sequence ID" value="OGLUM10G12100.1"/>
    <property type="gene ID" value="OGLUM10G12100"/>
</dbReference>